<dbReference type="InterPro" id="IPR002505">
    <property type="entry name" value="PTA_PTB"/>
</dbReference>
<keyword evidence="6" id="KW-1185">Reference proteome</keyword>
<proteinExistence type="inferred from homology"/>
<dbReference type="InterPro" id="IPR050500">
    <property type="entry name" value="Phos_Acetyltrans/Butyryltrans"/>
</dbReference>
<accession>A0ABW3FIK7</accession>
<comment type="caution">
    <text evidence="5">The sequence shown here is derived from an EMBL/GenBank/DDBJ whole genome shotgun (WGS) entry which is preliminary data.</text>
</comment>
<dbReference type="Pfam" id="PF01515">
    <property type="entry name" value="PTA_PTB"/>
    <property type="match status" value="1"/>
</dbReference>
<dbReference type="Gene3D" id="3.40.718.10">
    <property type="entry name" value="Isopropylmalate Dehydrogenase"/>
    <property type="match status" value="1"/>
</dbReference>
<dbReference type="InterPro" id="IPR012147">
    <property type="entry name" value="P_Ac_Bu_trans"/>
</dbReference>
<dbReference type="RefSeq" id="WP_377212460.1">
    <property type="nucleotide sequence ID" value="NZ_JBHTJV010000009.1"/>
</dbReference>
<evidence type="ECO:0000313" key="6">
    <source>
        <dbReference type="Proteomes" id="UP001597101"/>
    </source>
</evidence>
<keyword evidence="3" id="KW-0012">Acyltransferase</keyword>
<protein>
    <submittedName>
        <fullName evidence="5">Bifunctional enoyl-CoA hydratase/phosphate acetyltransferase</fullName>
    </submittedName>
</protein>
<reference evidence="6" key="1">
    <citation type="journal article" date="2019" name="Int. J. Syst. Evol. Microbiol.">
        <title>The Global Catalogue of Microorganisms (GCM) 10K type strain sequencing project: providing services to taxonomists for standard genome sequencing and annotation.</title>
        <authorList>
            <consortium name="The Broad Institute Genomics Platform"/>
            <consortium name="The Broad Institute Genome Sequencing Center for Infectious Disease"/>
            <person name="Wu L."/>
            <person name="Ma J."/>
        </authorList>
    </citation>
    <scope>NUCLEOTIDE SEQUENCE [LARGE SCALE GENOMIC DNA]</scope>
    <source>
        <strain evidence="6">CCUG 60023</strain>
    </source>
</reference>
<gene>
    <name evidence="5" type="ORF">ACFQ14_09300</name>
</gene>
<evidence type="ECO:0000256" key="3">
    <source>
        <dbReference type="ARBA" id="ARBA00023315"/>
    </source>
</evidence>
<dbReference type="NCBIfam" id="NF006045">
    <property type="entry name" value="PRK08190.1"/>
    <property type="match status" value="1"/>
</dbReference>
<dbReference type="PIRSF" id="PIRSF000428">
    <property type="entry name" value="P_Ac_trans"/>
    <property type="match status" value="1"/>
</dbReference>
<dbReference type="EMBL" id="JBHTJV010000009">
    <property type="protein sequence ID" value="MFD0916601.1"/>
    <property type="molecule type" value="Genomic_DNA"/>
</dbReference>
<comment type="similarity">
    <text evidence="1">Belongs to the phosphate acetyltransferase and butyryltransferase family.</text>
</comment>
<dbReference type="PANTHER" id="PTHR43356:SF2">
    <property type="entry name" value="PHOSPHATE ACETYLTRANSFERASE"/>
    <property type="match status" value="1"/>
</dbReference>
<sequence length="332" mass="34790">MAKIVQQAKKRKRFLERAAAMTEITAKTRPHFHKLLQMCADLPALRTAVICPEEANALEGALDARDAGLIAPILVGDRSRIEMTANAAGLNIEGLEIVQGDTEEAAAHRGVDLVSEGKADALMKGYIHSDTYLAAVIRKENGLRGKGRTSHCFVMDVPNWPRPVIITDAALNVAPELKHLIAITQNGLDLARALGIETPKAAILSATETPNPGIPSSMVARQVADAAKAGQITGGEVDGPFALDNAVSIEAAELKGIKSSVAGDADILVVPNIEAGNIFFKALTFMGGGETSGLVVGATAPVILTSRADSAEARLASSALAVLYNEFLKTST</sequence>
<evidence type="ECO:0000256" key="1">
    <source>
        <dbReference type="ARBA" id="ARBA00005656"/>
    </source>
</evidence>
<dbReference type="PANTHER" id="PTHR43356">
    <property type="entry name" value="PHOSPHATE ACETYLTRANSFERASE"/>
    <property type="match status" value="1"/>
</dbReference>
<keyword evidence="2" id="KW-0808">Transferase</keyword>
<evidence type="ECO:0000259" key="4">
    <source>
        <dbReference type="Pfam" id="PF01515"/>
    </source>
</evidence>
<dbReference type="Proteomes" id="UP001597101">
    <property type="component" value="Unassembled WGS sequence"/>
</dbReference>
<dbReference type="SUPFAM" id="SSF53659">
    <property type="entry name" value="Isocitrate/Isopropylmalate dehydrogenase-like"/>
    <property type="match status" value="1"/>
</dbReference>
<name>A0ABW3FIK7_9HYPH</name>
<evidence type="ECO:0000313" key="5">
    <source>
        <dbReference type="EMBL" id="MFD0916601.1"/>
    </source>
</evidence>
<feature type="domain" description="Phosphate acetyl/butaryl transferase" evidence="4">
    <location>
        <begin position="106"/>
        <end position="321"/>
    </location>
</feature>
<evidence type="ECO:0000256" key="2">
    <source>
        <dbReference type="ARBA" id="ARBA00022679"/>
    </source>
</evidence>
<organism evidence="5 6">
    <name type="scientific">Pseudahrensia aquimaris</name>
    <dbReference type="NCBI Taxonomy" id="744461"/>
    <lineage>
        <taxon>Bacteria</taxon>
        <taxon>Pseudomonadati</taxon>
        <taxon>Pseudomonadota</taxon>
        <taxon>Alphaproteobacteria</taxon>
        <taxon>Hyphomicrobiales</taxon>
        <taxon>Ahrensiaceae</taxon>
        <taxon>Pseudahrensia</taxon>
    </lineage>
</organism>